<protein>
    <submittedName>
        <fullName evidence="1">Uncharacterized conserved protein, contains NRDE domain</fullName>
    </submittedName>
</protein>
<reference evidence="1 2" key="1">
    <citation type="submission" date="2017-04" db="EMBL/GenBank/DDBJ databases">
        <authorList>
            <person name="Afonso C.L."/>
            <person name="Miller P.J."/>
            <person name="Scott M.A."/>
            <person name="Spackman E."/>
            <person name="Goraichik I."/>
            <person name="Dimitrov K.M."/>
            <person name="Suarez D.L."/>
            <person name="Swayne D.E."/>
        </authorList>
    </citation>
    <scope>NUCLEOTIDE SEQUENCE [LARGE SCALE GENOMIC DNA]</scope>
    <source>
        <strain evidence="1 2">DSM 3385</strain>
    </source>
</reference>
<dbReference type="AlphaFoldDB" id="A0A1W2CL96"/>
<dbReference type="OrthoDB" id="4380123at2"/>
<evidence type="ECO:0000313" key="2">
    <source>
        <dbReference type="Proteomes" id="UP000192418"/>
    </source>
</evidence>
<dbReference type="Pfam" id="PF05742">
    <property type="entry name" value="TANGO2"/>
    <property type="match status" value="1"/>
</dbReference>
<dbReference type="EMBL" id="FWXY01000012">
    <property type="protein sequence ID" value="SMC85662.1"/>
    <property type="molecule type" value="Genomic_DNA"/>
</dbReference>
<accession>A0A1W2CL96</accession>
<dbReference type="PANTHER" id="PTHR17985:SF8">
    <property type="entry name" value="TRANSPORT AND GOLGI ORGANIZATION PROTEIN 2 HOMOLOG"/>
    <property type="match status" value="1"/>
</dbReference>
<keyword evidence="2" id="KW-1185">Reference proteome</keyword>
<organism evidence="1 2">
    <name type="scientific">Desulfocicer vacuolatum DSM 3385</name>
    <dbReference type="NCBI Taxonomy" id="1121400"/>
    <lineage>
        <taxon>Bacteria</taxon>
        <taxon>Pseudomonadati</taxon>
        <taxon>Thermodesulfobacteriota</taxon>
        <taxon>Desulfobacteria</taxon>
        <taxon>Desulfobacterales</taxon>
        <taxon>Desulfobacteraceae</taxon>
        <taxon>Desulfocicer</taxon>
    </lineage>
</organism>
<gene>
    <name evidence="1" type="ORF">SAMN02746065_112110</name>
</gene>
<dbReference type="Proteomes" id="UP000192418">
    <property type="component" value="Unassembled WGS sequence"/>
</dbReference>
<sequence>MCLILFAVDMHQDHRLILCANRDEFYDRPTAPLGWWEDHPMVLAGRDLKGGGTWMGITRSGRVAGITNFRDPARLNPGAPTRGELVSDFLCKDESARSYLERIHSTSGKYNGFNLVLGDTTGFYYYSNYQNKITTLSPGVYGLSNGLIDCDWPKVQKGKDRLSALINTGVLDDASLFSLLKDREKPLDHQLPDTGVGTAWERILSPLFIESSGYGTRSSSVIRMDFQGQVYVAERTFDNREPHWQARASDTRVYQF</sequence>
<evidence type="ECO:0000313" key="1">
    <source>
        <dbReference type="EMBL" id="SMC85662.1"/>
    </source>
</evidence>
<name>A0A1W2CL96_9BACT</name>
<dbReference type="PANTHER" id="PTHR17985">
    <property type="entry name" value="SER/THR-RICH PROTEIN T10 IN DGCR REGION"/>
    <property type="match status" value="1"/>
</dbReference>
<dbReference type="RefSeq" id="WP_084069725.1">
    <property type="nucleotide sequence ID" value="NZ_FWXY01000012.1"/>
</dbReference>
<proteinExistence type="predicted"/>
<dbReference type="InterPro" id="IPR008551">
    <property type="entry name" value="TANGO2"/>
</dbReference>